<dbReference type="AlphaFoldDB" id="A0A1I1TZI3"/>
<dbReference type="InterPro" id="IPR056179">
    <property type="entry name" value="DHQS_C"/>
</dbReference>
<dbReference type="GO" id="GO:0003856">
    <property type="term" value="F:3-dehydroquinate synthase activity"/>
    <property type="evidence" value="ECO:0007669"/>
    <property type="project" value="TreeGrafter"/>
</dbReference>
<dbReference type="Gene3D" id="3.40.50.1970">
    <property type="match status" value="1"/>
</dbReference>
<dbReference type="CDD" id="cd08199">
    <property type="entry name" value="EEVS"/>
    <property type="match status" value="1"/>
</dbReference>
<evidence type="ECO:0000259" key="6">
    <source>
        <dbReference type="Pfam" id="PF01761"/>
    </source>
</evidence>
<keyword evidence="9" id="KW-1185">Reference proteome</keyword>
<dbReference type="PANTHER" id="PTHR43622:SF3">
    <property type="entry name" value="2-EPI-5-EPI-VALIOLONE SYNTHASE"/>
    <property type="match status" value="1"/>
</dbReference>
<dbReference type="InterPro" id="IPR050071">
    <property type="entry name" value="Dehydroquinate_synthase"/>
</dbReference>
<dbReference type="Pfam" id="PF24621">
    <property type="entry name" value="DHQS_C"/>
    <property type="match status" value="1"/>
</dbReference>
<evidence type="ECO:0000256" key="4">
    <source>
        <dbReference type="ARBA" id="ARBA00023027"/>
    </source>
</evidence>
<dbReference type="PANTHER" id="PTHR43622">
    <property type="entry name" value="3-DEHYDROQUINATE SYNTHASE"/>
    <property type="match status" value="1"/>
</dbReference>
<gene>
    <name evidence="8" type="ORF">SAMN04489710_104185</name>
</gene>
<evidence type="ECO:0000256" key="5">
    <source>
        <dbReference type="ARBA" id="ARBA00023239"/>
    </source>
</evidence>
<keyword evidence="5" id="KW-0456">Lyase</keyword>
<feature type="domain" description="3-dehydroquinate synthase N-terminal" evidence="6">
    <location>
        <begin position="91"/>
        <end position="204"/>
    </location>
</feature>
<evidence type="ECO:0000256" key="1">
    <source>
        <dbReference type="ARBA" id="ARBA00001911"/>
    </source>
</evidence>
<dbReference type="InterPro" id="IPR035872">
    <property type="entry name" value="EEVS-like"/>
</dbReference>
<protein>
    <submittedName>
        <fullName evidence="8">3-dehydroquinate synthase</fullName>
    </submittedName>
</protein>
<evidence type="ECO:0000256" key="2">
    <source>
        <dbReference type="ARBA" id="ARBA00022723"/>
    </source>
</evidence>
<dbReference type="InterPro" id="IPR030960">
    <property type="entry name" value="DHQS/DOIS_N"/>
</dbReference>
<dbReference type="GO" id="GO:0017000">
    <property type="term" value="P:antibiotic biosynthetic process"/>
    <property type="evidence" value="ECO:0007669"/>
    <property type="project" value="InterPro"/>
</dbReference>
<keyword evidence="2" id="KW-0479">Metal-binding</keyword>
<dbReference type="EMBL" id="FOMQ01000004">
    <property type="protein sequence ID" value="SFD63884.1"/>
    <property type="molecule type" value="Genomic_DNA"/>
</dbReference>
<name>A0A1I1TZI3_9BURK</name>
<accession>A0A1I1TZI3</accession>
<dbReference type="RefSeq" id="WP_217644330.1">
    <property type="nucleotide sequence ID" value="NZ_FOMQ01000004.1"/>
</dbReference>
<keyword evidence="3" id="KW-0547">Nucleotide-binding</keyword>
<dbReference type="Proteomes" id="UP000199517">
    <property type="component" value="Unassembled WGS sequence"/>
</dbReference>
<dbReference type="STRING" id="32040.SAMN04489710_104185"/>
<comment type="cofactor">
    <cofactor evidence="1">
        <name>NAD(+)</name>
        <dbReference type="ChEBI" id="CHEBI:57540"/>
    </cofactor>
</comment>
<dbReference type="Pfam" id="PF01761">
    <property type="entry name" value="DHQ_synthase"/>
    <property type="match status" value="1"/>
</dbReference>
<reference evidence="9" key="1">
    <citation type="submission" date="2016-10" db="EMBL/GenBank/DDBJ databases">
        <authorList>
            <person name="Varghese N."/>
            <person name="Submissions S."/>
        </authorList>
    </citation>
    <scope>NUCLEOTIDE SEQUENCE [LARGE SCALE GENOMIC DNA]</scope>
    <source>
        <strain evidence="9">DSM 7481</strain>
    </source>
</reference>
<evidence type="ECO:0000256" key="3">
    <source>
        <dbReference type="ARBA" id="ARBA00022741"/>
    </source>
</evidence>
<feature type="domain" description="3-dehydroquinate synthase C-terminal" evidence="7">
    <location>
        <begin position="206"/>
        <end position="343"/>
    </location>
</feature>
<dbReference type="Gene3D" id="1.20.1090.10">
    <property type="entry name" value="Dehydroquinate synthase-like - alpha domain"/>
    <property type="match status" value="1"/>
</dbReference>
<sequence>MNDRTQAVASAGVLMRPAPSAWQVSATQDVHYEVRQLDGLFDESNRGFLDACGAGPSVRRHVVVIDERVHALYGDQIRRYYDRHGVELQALVLPVTEEEKDLESAMSIVRHLEAQGVLRRSDPLIGIGGGVLLDLVGFAAGLYRRGIPYIKVPTNAMAIWDAAVGIKTAVNALGRRNRLGSYHAPSKALLDRRFLRTVERRHLSNGMGELLKLAVIKDARLFTLLERHSRMLLDTAFQDGTVAPEVISRAVDGMLEELAPNLWETMLERSVDFGHSFAPLLEMRALPELLHGEAVALDVLFSCRIAVGRGLMSAGELDRVADVMRAMELPLCHRFFEDPDMLQEALADTVRHRDGLQRLPMPSGIGDCVFINDLGIGEIRAAAEGMRDAAR</sequence>
<dbReference type="GO" id="GO:0046872">
    <property type="term" value="F:metal ion binding"/>
    <property type="evidence" value="ECO:0007669"/>
    <property type="project" value="UniProtKB-KW"/>
</dbReference>
<keyword evidence="4" id="KW-0520">NAD</keyword>
<organism evidence="8 9">
    <name type="scientific">Paracidovorax konjaci</name>
    <dbReference type="NCBI Taxonomy" id="32040"/>
    <lineage>
        <taxon>Bacteria</taxon>
        <taxon>Pseudomonadati</taxon>
        <taxon>Pseudomonadota</taxon>
        <taxon>Betaproteobacteria</taxon>
        <taxon>Burkholderiales</taxon>
        <taxon>Comamonadaceae</taxon>
        <taxon>Paracidovorax</taxon>
    </lineage>
</organism>
<evidence type="ECO:0000313" key="9">
    <source>
        <dbReference type="Proteomes" id="UP000199517"/>
    </source>
</evidence>
<evidence type="ECO:0000259" key="7">
    <source>
        <dbReference type="Pfam" id="PF24621"/>
    </source>
</evidence>
<dbReference type="SUPFAM" id="SSF56796">
    <property type="entry name" value="Dehydroquinate synthase-like"/>
    <property type="match status" value="1"/>
</dbReference>
<proteinExistence type="predicted"/>
<dbReference type="GO" id="GO:0000166">
    <property type="term" value="F:nucleotide binding"/>
    <property type="evidence" value="ECO:0007669"/>
    <property type="project" value="UniProtKB-KW"/>
</dbReference>
<evidence type="ECO:0000313" key="8">
    <source>
        <dbReference type="EMBL" id="SFD63884.1"/>
    </source>
</evidence>